<dbReference type="RefSeq" id="WP_161590582.1">
    <property type="nucleotide sequence ID" value="NZ_RPBY01000002.1"/>
</dbReference>
<accession>A0A9Q4T2W6</accession>
<evidence type="ECO:0000313" key="1">
    <source>
        <dbReference type="EMBL" id="NCH87060.1"/>
    </source>
</evidence>
<dbReference type="AlphaFoldDB" id="A0A9Q4T2W6"/>
<sequence>MSQSHLRTDWLCIATEGDTVDGRELKRQWLVDAAETYNRQWYGALIWPEHEKNCGNFGEVLDVMGEEGEDGLYRLYAQIRPNAYLLEANRYDQLIYFSVELTPDGNFRNTGRTYLEGLAVTDRPASVGTTRLRFNRRKANKAGYYGCVITRDGKFIQENEMKNNWQSYFGLKPKTKNFSEGDETETPSGDDQLNVLANAVNELEGRVSVVETQLKELSGDMDKVAEVMDTDDFARLRDNLGTILANFGKLDEKITKLPKRNFGQQDKKPRFNVL</sequence>
<dbReference type="InterPro" id="IPR009228">
    <property type="entry name" value="Capsid_scaffold_GpO"/>
</dbReference>
<dbReference type="Pfam" id="PF05929">
    <property type="entry name" value="Phage_GPO"/>
    <property type="match status" value="1"/>
</dbReference>
<reference evidence="1" key="1">
    <citation type="submission" date="2018-11" db="EMBL/GenBank/DDBJ databases">
        <title>Genomics analysis of Putative Virulence Factors on Adhesion and Cytotoxicity for Cronobacter spp.</title>
        <authorList>
            <person name="Cui J."/>
        </authorList>
    </citation>
    <scope>NUCLEOTIDE SEQUENCE</scope>
    <source>
        <strain evidence="1">SD69</strain>
    </source>
</reference>
<dbReference type="Proteomes" id="UP000778262">
    <property type="component" value="Unassembled WGS sequence"/>
</dbReference>
<dbReference type="EMBL" id="RPBY01000002">
    <property type="protein sequence ID" value="NCH87060.1"/>
    <property type="molecule type" value="Genomic_DNA"/>
</dbReference>
<name>A0A9Q4T2W6_9ENTR</name>
<organism evidence="1 2">
    <name type="scientific">Cronobacter dublinensis</name>
    <dbReference type="NCBI Taxonomy" id="413497"/>
    <lineage>
        <taxon>Bacteria</taxon>
        <taxon>Pseudomonadati</taxon>
        <taxon>Pseudomonadota</taxon>
        <taxon>Gammaproteobacteria</taxon>
        <taxon>Enterobacterales</taxon>
        <taxon>Enterobacteriaceae</taxon>
        <taxon>Cronobacter</taxon>
    </lineage>
</organism>
<comment type="caution">
    <text evidence="1">The sequence shown here is derived from an EMBL/GenBank/DDBJ whole genome shotgun (WGS) entry which is preliminary data.</text>
</comment>
<gene>
    <name evidence="1" type="ORF">EHJ13_06300</name>
</gene>
<evidence type="ECO:0000313" key="2">
    <source>
        <dbReference type="Proteomes" id="UP000778262"/>
    </source>
</evidence>
<protein>
    <submittedName>
        <fullName evidence="1">Phage capsid protein</fullName>
    </submittedName>
</protein>
<proteinExistence type="predicted"/>